<dbReference type="CDD" id="cd17356">
    <property type="entry name" value="MFS_HXT"/>
    <property type="match status" value="1"/>
</dbReference>
<accession>A0A9P9DMN8</accession>
<dbReference type="EMBL" id="JAGMUU010000026">
    <property type="protein sequence ID" value="KAH7122001.1"/>
    <property type="molecule type" value="Genomic_DNA"/>
</dbReference>
<name>A0A9P9DMN8_9HYPO</name>
<dbReference type="PROSITE" id="PS00216">
    <property type="entry name" value="SUGAR_TRANSPORT_1"/>
    <property type="match status" value="1"/>
</dbReference>
<dbReference type="PANTHER" id="PTHR48022:SF75">
    <property type="entry name" value="GALACTOSE TRANSPORTER-RELATED"/>
    <property type="match status" value="1"/>
</dbReference>
<reference evidence="11" key="1">
    <citation type="journal article" date="2021" name="Nat. Commun.">
        <title>Genetic determinants of endophytism in the Arabidopsis root mycobiome.</title>
        <authorList>
            <person name="Mesny F."/>
            <person name="Miyauchi S."/>
            <person name="Thiergart T."/>
            <person name="Pickel B."/>
            <person name="Atanasova L."/>
            <person name="Karlsson M."/>
            <person name="Huettel B."/>
            <person name="Barry K.W."/>
            <person name="Haridas S."/>
            <person name="Chen C."/>
            <person name="Bauer D."/>
            <person name="Andreopoulos W."/>
            <person name="Pangilinan J."/>
            <person name="LaButti K."/>
            <person name="Riley R."/>
            <person name="Lipzen A."/>
            <person name="Clum A."/>
            <person name="Drula E."/>
            <person name="Henrissat B."/>
            <person name="Kohler A."/>
            <person name="Grigoriev I.V."/>
            <person name="Martin F.M."/>
            <person name="Hacquard S."/>
        </authorList>
    </citation>
    <scope>NUCLEOTIDE SEQUENCE</scope>
    <source>
        <strain evidence="11">MPI-CAGE-AT-0021</strain>
    </source>
</reference>
<dbReference type="PANTHER" id="PTHR48022">
    <property type="entry name" value="PLASTIDIC GLUCOSE TRANSPORTER 4"/>
    <property type="match status" value="1"/>
</dbReference>
<feature type="transmembrane region" description="Helical" evidence="9">
    <location>
        <begin position="123"/>
        <end position="144"/>
    </location>
</feature>
<feature type="domain" description="Major facilitator superfamily (MFS) profile" evidence="10">
    <location>
        <begin position="21"/>
        <end position="470"/>
    </location>
</feature>
<dbReference type="InterPro" id="IPR005829">
    <property type="entry name" value="Sugar_transporter_CS"/>
</dbReference>
<dbReference type="PROSITE" id="PS00217">
    <property type="entry name" value="SUGAR_TRANSPORT_2"/>
    <property type="match status" value="1"/>
</dbReference>
<dbReference type="SUPFAM" id="SSF103473">
    <property type="entry name" value="MFS general substrate transporter"/>
    <property type="match status" value="1"/>
</dbReference>
<feature type="transmembrane region" description="Helical" evidence="9">
    <location>
        <begin position="319"/>
        <end position="340"/>
    </location>
</feature>
<dbReference type="GO" id="GO:0005886">
    <property type="term" value="C:plasma membrane"/>
    <property type="evidence" value="ECO:0007669"/>
    <property type="project" value="TreeGrafter"/>
</dbReference>
<dbReference type="PROSITE" id="PS50850">
    <property type="entry name" value="MFS"/>
    <property type="match status" value="1"/>
</dbReference>
<dbReference type="Gene3D" id="1.20.1250.20">
    <property type="entry name" value="MFS general substrate transporter like domains"/>
    <property type="match status" value="1"/>
</dbReference>
<evidence type="ECO:0000256" key="9">
    <source>
        <dbReference type="SAM" id="Phobius"/>
    </source>
</evidence>
<evidence type="ECO:0000256" key="8">
    <source>
        <dbReference type="RuleBase" id="RU003346"/>
    </source>
</evidence>
<comment type="subcellular location">
    <subcellularLocation>
        <location evidence="1">Membrane</location>
        <topology evidence="1">Multi-pass membrane protein</topology>
    </subcellularLocation>
</comment>
<organism evidence="11 12">
    <name type="scientific">Dactylonectria estremocensis</name>
    <dbReference type="NCBI Taxonomy" id="1079267"/>
    <lineage>
        <taxon>Eukaryota</taxon>
        <taxon>Fungi</taxon>
        <taxon>Dikarya</taxon>
        <taxon>Ascomycota</taxon>
        <taxon>Pezizomycotina</taxon>
        <taxon>Sordariomycetes</taxon>
        <taxon>Hypocreomycetidae</taxon>
        <taxon>Hypocreales</taxon>
        <taxon>Nectriaceae</taxon>
        <taxon>Dactylonectria</taxon>
    </lineage>
</organism>
<proteinExistence type="inferred from homology"/>
<evidence type="ECO:0000256" key="6">
    <source>
        <dbReference type="ARBA" id="ARBA00022989"/>
    </source>
</evidence>
<evidence type="ECO:0000313" key="12">
    <source>
        <dbReference type="Proteomes" id="UP000717696"/>
    </source>
</evidence>
<dbReference type="GO" id="GO:0005351">
    <property type="term" value="F:carbohydrate:proton symporter activity"/>
    <property type="evidence" value="ECO:0007669"/>
    <property type="project" value="TreeGrafter"/>
</dbReference>
<keyword evidence="12" id="KW-1185">Reference proteome</keyword>
<feature type="transmembrane region" description="Helical" evidence="9">
    <location>
        <begin position="347"/>
        <end position="370"/>
    </location>
</feature>
<dbReference type="InterPro" id="IPR036259">
    <property type="entry name" value="MFS_trans_sf"/>
</dbReference>
<dbReference type="Proteomes" id="UP000717696">
    <property type="component" value="Unassembled WGS sequence"/>
</dbReference>
<keyword evidence="4" id="KW-0762">Sugar transport</keyword>
<comment type="caution">
    <text evidence="11">The sequence shown here is derived from an EMBL/GenBank/DDBJ whole genome shotgun (WGS) entry which is preliminary data.</text>
</comment>
<feature type="transmembrane region" description="Helical" evidence="9">
    <location>
        <begin position="445"/>
        <end position="466"/>
    </location>
</feature>
<feature type="transmembrane region" description="Helical" evidence="9">
    <location>
        <begin position="70"/>
        <end position="88"/>
    </location>
</feature>
<sequence length="543" mass="60010">MLGKYSVKINGADCGAEALLLAVITSIGGFLFGYDTGQISGMLLFEDFMKRFGQEHDDGTIYWRSSIKSLLVSLMSLGCLVGALSSSYTSDWLGRRKSMTLAVVVFVIGNTIQITAMESWVHMTIGRIIAGLGVGSLSVGVAVFQSETSPREIRGAVVASYQLMISLGILISNIVNYGVREIQESDASWRVVIGLEMAFSLPLGLGILFVPESPRWLAGQDDWDGARLSFARLRGKKHDLDNAILERDMQEMKILIDEEHKAGEGTWAECLIPNNNIPKLVYRTLLGMAVQFLQQWTGVNYFFYYGATIFQSAGIDDPIMVQLILGAVNVAMTFPGIYVTERVGRRWPLFLGALWQTVWLVVFASVGTAIDPAESRAVGVVMIVSACLFIASFAMSWGPLGWVVVGELFPLRTRAKQASLATASNWLGNFLISFLTPFADDGISYSFGYVFAGMNFIAALITWFFLYETRTLSLENIDQMYSHPDLKAWNSAKWTPPGYITRKERDEGYYVHVGNNKSEKLAQSDSCAEESAQLMSTMTESLF</sequence>
<protein>
    <submittedName>
        <fullName evidence="11">General substrate transporter</fullName>
    </submittedName>
</protein>
<dbReference type="InterPro" id="IPR005828">
    <property type="entry name" value="MFS_sugar_transport-like"/>
</dbReference>
<dbReference type="Pfam" id="PF00083">
    <property type="entry name" value="Sugar_tr"/>
    <property type="match status" value="1"/>
</dbReference>
<dbReference type="AlphaFoldDB" id="A0A9P9DMN8"/>
<evidence type="ECO:0000313" key="11">
    <source>
        <dbReference type="EMBL" id="KAH7122001.1"/>
    </source>
</evidence>
<evidence type="ECO:0000256" key="2">
    <source>
        <dbReference type="ARBA" id="ARBA00010992"/>
    </source>
</evidence>
<dbReference type="NCBIfam" id="TIGR00879">
    <property type="entry name" value="SP"/>
    <property type="match status" value="1"/>
</dbReference>
<dbReference type="InterPro" id="IPR003663">
    <property type="entry name" value="Sugar/inositol_transpt"/>
</dbReference>
<keyword evidence="6 9" id="KW-1133">Transmembrane helix</keyword>
<evidence type="ECO:0000256" key="7">
    <source>
        <dbReference type="ARBA" id="ARBA00023136"/>
    </source>
</evidence>
<evidence type="ECO:0000256" key="3">
    <source>
        <dbReference type="ARBA" id="ARBA00022448"/>
    </source>
</evidence>
<feature type="transmembrane region" description="Helical" evidence="9">
    <location>
        <begin position="187"/>
        <end position="210"/>
    </location>
</feature>
<comment type="similarity">
    <text evidence="2 8">Belongs to the major facilitator superfamily. Sugar transporter (TC 2.A.1.1) family.</text>
</comment>
<gene>
    <name evidence="11" type="ORF">B0J13DRAFT_648102</name>
</gene>
<keyword evidence="7 9" id="KW-0472">Membrane</keyword>
<keyword evidence="3 8" id="KW-0813">Transport</keyword>
<dbReference type="FunFam" id="1.20.1250.20:FF:000044">
    <property type="entry name" value="Hexose transporter Hxt3p"/>
    <property type="match status" value="1"/>
</dbReference>
<evidence type="ECO:0000256" key="4">
    <source>
        <dbReference type="ARBA" id="ARBA00022597"/>
    </source>
</evidence>
<dbReference type="InterPro" id="IPR020846">
    <property type="entry name" value="MFS_dom"/>
</dbReference>
<dbReference type="OrthoDB" id="5141738at2759"/>
<feature type="transmembrane region" description="Helical" evidence="9">
    <location>
        <begin position="418"/>
        <end position="439"/>
    </location>
</feature>
<dbReference type="PRINTS" id="PR00171">
    <property type="entry name" value="SUGRTRNSPORT"/>
</dbReference>
<feature type="transmembrane region" description="Helical" evidence="9">
    <location>
        <begin position="12"/>
        <end position="34"/>
    </location>
</feature>
<keyword evidence="5 9" id="KW-0812">Transmembrane</keyword>
<feature type="transmembrane region" description="Helical" evidence="9">
    <location>
        <begin position="100"/>
        <end position="117"/>
    </location>
</feature>
<dbReference type="InterPro" id="IPR050360">
    <property type="entry name" value="MFS_Sugar_Transporters"/>
</dbReference>
<evidence type="ECO:0000259" key="10">
    <source>
        <dbReference type="PROSITE" id="PS50850"/>
    </source>
</evidence>
<feature type="transmembrane region" description="Helical" evidence="9">
    <location>
        <begin position="156"/>
        <end position="175"/>
    </location>
</feature>
<evidence type="ECO:0000256" key="5">
    <source>
        <dbReference type="ARBA" id="ARBA00022692"/>
    </source>
</evidence>
<feature type="transmembrane region" description="Helical" evidence="9">
    <location>
        <begin position="382"/>
        <end position="406"/>
    </location>
</feature>
<evidence type="ECO:0000256" key="1">
    <source>
        <dbReference type="ARBA" id="ARBA00004141"/>
    </source>
</evidence>